<dbReference type="InterPro" id="IPR036915">
    <property type="entry name" value="Cyclin-like_sf"/>
</dbReference>
<dbReference type="EMBL" id="BEZZ01001044">
    <property type="protein sequence ID" value="GCC37708.1"/>
    <property type="molecule type" value="Genomic_DNA"/>
</dbReference>
<accession>A0A401T4X8</accession>
<comment type="similarity">
    <text evidence="2">Belongs to the cyclin family.</text>
</comment>
<feature type="compositionally biased region" description="Basic residues" evidence="3">
    <location>
        <begin position="550"/>
        <end position="564"/>
    </location>
</feature>
<dbReference type="InterPro" id="IPR006671">
    <property type="entry name" value="Cyclin_N"/>
</dbReference>
<feature type="domain" description="Cyclin-like" evidence="4">
    <location>
        <begin position="244"/>
        <end position="318"/>
    </location>
</feature>
<protein>
    <recommendedName>
        <fullName evidence="8">Cyclin-L2</fullName>
    </recommendedName>
</protein>
<reference evidence="6 7" key="1">
    <citation type="journal article" date="2018" name="Nat. Ecol. Evol.">
        <title>Shark genomes provide insights into elasmobranch evolution and the origin of vertebrates.</title>
        <authorList>
            <person name="Hara Y"/>
            <person name="Yamaguchi K"/>
            <person name="Onimaru K"/>
            <person name="Kadota M"/>
            <person name="Koyanagi M"/>
            <person name="Keeley SD"/>
            <person name="Tatsumi K"/>
            <person name="Tanaka K"/>
            <person name="Motone F"/>
            <person name="Kageyama Y"/>
            <person name="Nozu R"/>
            <person name="Adachi N"/>
            <person name="Nishimura O"/>
            <person name="Nakagawa R"/>
            <person name="Tanegashima C"/>
            <person name="Kiyatake I"/>
            <person name="Matsumoto R"/>
            <person name="Murakumo K"/>
            <person name="Nishida K"/>
            <person name="Terakita A"/>
            <person name="Kuratani S"/>
            <person name="Sato K"/>
            <person name="Hyodo S Kuraku.S."/>
        </authorList>
    </citation>
    <scope>NUCLEOTIDE SEQUENCE [LARGE SCALE GENOMIC DNA]</scope>
</reference>
<evidence type="ECO:0000259" key="5">
    <source>
        <dbReference type="SMART" id="SM01332"/>
    </source>
</evidence>
<gene>
    <name evidence="6" type="ORF">chiPu_0016214</name>
</gene>
<evidence type="ECO:0000313" key="6">
    <source>
        <dbReference type="EMBL" id="GCC37708.1"/>
    </source>
</evidence>
<proteinExistence type="inferred from homology"/>
<organism evidence="6 7">
    <name type="scientific">Chiloscyllium punctatum</name>
    <name type="common">Brownbanded bambooshark</name>
    <name type="synonym">Hemiscyllium punctatum</name>
    <dbReference type="NCBI Taxonomy" id="137246"/>
    <lineage>
        <taxon>Eukaryota</taxon>
        <taxon>Metazoa</taxon>
        <taxon>Chordata</taxon>
        <taxon>Craniata</taxon>
        <taxon>Vertebrata</taxon>
        <taxon>Chondrichthyes</taxon>
        <taxon>Elasmobranchii</taxon>
        <taxon>Galeomorphii</taxon>
        <taxon>Galeoidea</taxon>
        <taxon>Orectolobiformes</taxon>
        <taxon>Hemiscylliidae</taxon>
        <taxon>Chiloscyllium</taxon>
    </lineage>
</organism>
<evidence type="ECO:0000256" key="3">
    <source>
        <dbReference type="SAM" id="MobiDB-lite"/>
    </source>
</evidence>
<feature type="compositionally biased region" description="Basic residues" evidence="3">
    <location>
        <begin position="417"/>
        <end position="447"/>
    </location>
</feature>
<dbReference type="InterPro" id="IPR004367">
    <property type="entry name" value="Cyclin_C-dom"/>
</dbReference>
<feature type="compositionally biased region" description="Basic and acidic residues" evidence="3">
    <location>
        <begin position="482"/>
        <end position="494"/>
    </location>
</feature>
<dbReference type="PANTHER" id="PTHR10026">
    <property type="entry name" value="CYCLIN"/>
    <property type="match status" value="1"/>
</dbReference>
<evidence type="ECO:0000256" key="1">
    <source>
        <dbReference type="ARBA" id="ARBA00023127"/>
    </source>
</evidence>
<feature type="compositionally biased region" description="Basic and acidic residues" evidence="3">
    <location>
        <begin position="395"/>
        <end position="404"/>
    </location>
</feature>
<evidence type="ECO:0000256" key="2">
    <source>
        <dbReference type="RuleBase" id="RU000383"/>
    </source>
</evidence>
<dbReference type="SUPFAM" id="SSF47954">
    <property type="entry name" value="Cyclin-like"/>
    <property type="match status" value="2"/>
</dbReference>
<feature type="compositionally biased region" description="Basic residues" evidence="3">
    <location>
        <begin position="526"/>
        <end position="542"/>
    </location>
</feature>
<dbReference type="PIRSF" id="PIRSF036580">
    <property type="entry name" value="Cyclin_L"/>
    <property type="match status" value="1"/>
</dbReference>
<dbReference type="SMART" id="SM00385">
    <property type="entry name" value="CYCLIN"/>
    <property type="match status" value="2"/>
</dbReference>
<dbReference type="Proteomes" id="UP000287033">
    <property type="component" value="Unassembled WGS sequence"/>
</dbReference>
<dbReference type="Gene3D" id="1.10.472.10">
    <property type="entry name" value="Cyclin-like"/>
    <property type="match status" value="2"/>
</dbReference>
<dbReference type="OrthoDB" id="10264655at2759"/>
<feature type="domain" description="Cyclin C-terminal" evidence="5">
    <location>
        <begin position="202"/>
        <end position="345"/>
    </location>
</feature>
<feature type="region of interest" description="Disordered" evidence="3">
    <location>
        <begin position="347"/>
        <end position="564"/>
    </location>
</feature>
<evidence type="ECO:0000259" key="4">
    <source>
        <dbReference type="SMART" id="SM00385"/>
    </source>
</evidence>
<dbReference type="SMART" id="SM01332">
    <property type="entry name" value="Cyclin_C"/>
    <property type="match status" value="1"/>
</dbReference>
<dbReference type="STRING" id="137246.A0A401T4X8"/>
<feature type="compositionally biased region" description="Low complexity" evidence="3">
    <location>
        <begin position="362"/>
        <end position="371"/>
    </location>
</feature>
<name>A0A401T4X8_CHIPU</name>
<comment type="caution">
    <text evidence="6">The sequence shown here is derived from an EMBL/GenBank/DDBJ whole genome shotgun (WGS) entry which is preliminary data.</text>
</comment>
<dbReference type="Pfam" id="PF02984">
    <property type="entry name" value="Cyclin_C"/>
    <property type="match status" value="1"/>
</dbReference>
<dbReference type="GO" id="GO:0016538">
    <property type="term" value="F:cyclin-dependent protein serine/threonine kinase regulator activity"/>
    <property type="evidence" value="ECO:0007669"/>
    <property type="project" value="InterPro"/>
</dbReference>
<dbReference type="Pfam" id="PF00134">
    <property type="entry name" value="Cyclin_N"/>
    <property type="match status" value="1"/>
</dbReference>
<evidence type="ECO:0000313" key="7">
    <source>
        <dbReference type="Proteomes" id="UP000287033"/>
    </source>
</evidence>
<keyword evidence="7" id="KW-1185">Reference proteome</keyword>
<dbReference type="FunFam" id="1.10.472.10:FF:000105">
    <property type="entry name" value="cyclin-L2 isoform X4"/>
    <property type="match status" value="1"/>
</dbReference>
<evidence type="ECO:0008006" key="8">
    <source>
        <dbReference type="Google" id="ProtNLM"/>
    </source>
</evidence>
<dbReference type="OMA" id="NYEEVML"/>
<feature type="compositionally biased region" description="Basic residues" evidence="3">
    <location>
        <begin position="495"/>
        <end position="516"/>
    </location>
</feature>
<feature type="domain" description="Cyclin-like" evidence="4">
    <location>
        <begin position="91"/>
        <end position="193"/>
    </location>
</feature>
<sequence length="564" mass="64786">MALPREEGAGPVSTTGSDGRVPGGSWRARSGEADKMAAGGSGILIGDKLYSSIALTLENCLISEEKLSLTASVSDGLDPEVETDLRIVGCELIQAAGILLKLPQVAMATGQVLFQRFFYSKSFVKHPMEILSMACVHLASKIEEDPRRIRDVINVFHHLRKLREKKSPTPLPLDQSYVNLKNQVIKAERRVLKELGFCVHVKHPHKIIVMYLQVLECERNRPLVQTAWVDPDGDEKFRYSSTDHYLETFIKYGCFKNYMNDSLRTDVFVRYHPETIACACIYLAARALEIPLPNRPHWFLLFGTSEEEMKEICVKILKLYTRKKANLEHLDSEVEKRKVALQEAKAKAKGLLPDGTPALDAPPSFSPSSKPDSPKDGKLEKPSPLSIQAMKNARRKLDEEEKWPRSNSPFNGVQKGKNSRSRSRSKGRSYSRSRSHSHSPRRRRTRSRSASNSSRSRSHSRSRSDSPPQRHKRSSPYIGRPKVKEYDDMREYKYNSHKRRRSHSRSYSKSLSRSRSRSRERLDFPRKHKESRSHHRERRHDRSRSYERSSKHHNSHSGHSRHRR</sequence>
<dbReference type="GO" id="GO:0006357">
    <property type="term" value="P:regulation of transcription by RNA polymerase II"/>
    <property type="evidence" value="ECO:0007669"/>
    <property type="project" value="InterPro"/>
</dbReference>
<dbReference type="InterPro" id="IPR013763">
    <property type="entry name" value="Cyclin-like_dom"/>
</dbReference>
<dbReference type="FunFam" id="1.10.472.10:FF:000016">
    <property type="entry name" value="cyclin-L1 isoform X1"/>
    <property type="match status" value="1"/>
</dbReference>
<keyword evidence="1 2" id="KW-0195">Cyclin</keyword>
<feature type="region of interest" description="Disordered" evidence="3">
    <location>
        <begin position="1"/>
        <end position="31"/>
    </location>
</feature>
<dbReference type="InterPro" id="IPR043198">
    <property type="entry name" value="Cyclin/Ssn8"/>
</dbReference>
<dbReference type="AlphaFoldDB" id="A0A401T4X8"/>
<feature type="compositionally biased region" description="Basic and acidic residues" evidence="3">
    <location>
        <begin position="372"/>
        <end position="381"/>
    </location>
</feature>